<dbReference type="Pfam" id="PF17645">
    <property type="entry name" value="Amdase"/>
    <property type="match status" value="1"/>
</dbReference>
<dbReference type="AlphaFoldDB" id="A0A160TT17"/>
<accession>A0A160TT17</accession>
<dbReference type="InterPro" id="IPR053714">
    <property type="entry name" value="Iso_Racemase_Enz_sf"/>
</dbReference>
<evidence type="ECO:0000313" key="1">
    <source>
        <dbReference type="EMBL" id="CUS51828.1"/>
    </source>
</evidence>
<protein>
    <submittedName>
        <fullName evidence="1">Asp/Glu racemase</fullName>
    </submittedName>
</protein>
<dbReference type="InterPro" id="IPR026286">
    <property type="entry name" value="MaiA/AMDase"/>
</dbReference>
<dbReference type="PIRSF" id="PIRSF015736">
    <property type="entry name" value="MI"/>
    <property type="match status" value="1"/>
</dbReference>
<dbReference type="Gene3D" id="3.40.50.12500">
    <property type="match status" value="1"/>
</dbReference>
<name>A0A160TT17_9ZZZZ</name>
<dbReference type="EMBL" id="CZRL01000069">
    <property type="protein sequence ID" value="CUS51828.1"/>
    <property type="molecule type" value="Genomic_DNA"/>
</dbReference>
<reference evidence="1" key="1">
    <citation type="submission" date="2015-10" db="EMBL/GenBank/DDBJ databases">
        <authorList>
            <person name="Gilbert D.G."/>
        </authorList>
    </citation>
    <scope>NUCLEOTIDE SEQUENCE</scope>
</reference>
<dbReference type="PANTHER" id="PTHR40267">
    <property type="entry name" value="BLR3294 PROTEIN"/>
    <property type="match status" value="1"/>
</dbReference>
<proteinExistence type="predicted"/>
<gene>
    <name evidence="1" type="ORF">MGWOODY_XGa1643</name>
</gene>
<organism evidence="1">
    <name type="scientific">hydrothermal vent metagenome</name>
    <dbReference type="NCBI Taxonomy" id="652676"/>
    <lineage>
        <taxon>unclassified sequences</taxon>
        <taxon>metagenomes</taxon>
        <taxon>ecological metagenomes</taxon>
    </lineage>
</organism>
<dbReference type="PANTHER" id="PTHR40267:SF1">
    <property type="entry name" value="BLR3294 PROTEIN"/>
    <property type="match status" value="1"/>
</dbReference>
<sequence>MNAHPVRTQFSLDHGPGRYRIGLIALASDYVVERDFMNMRPSDDVVVFVSRVLNVNPCTVENLKTMGPRLSGAASLIVPDGRVDVIAYCCTSGTTAMGYDAVASSIQETRIDVPVVTPITAGLLALEKFGAKTVAVLTPYVDDVNRALITYIEDNGPRVTALTSFLIADDNQMAGIPPDTIFEAALEADRPDADALFISCTAIRAVDVIGKIEQALGKPVVCANQALFWQSLRVAGYTDPVSGYGELLSMAAE</sequence>